<keyword evidence="5" id="KW-0967">Endosome</keyword>
<evidence type="ECO:0000256" key="5">
    <source>
        <dbReference type="ARBA" id="ARBA00022753"/>
    </source>
</evidence>
<dbReference type="Gene3D" id="1.20.1510.10">
    <property type="entry name" value="Cation efflux protein transmembrane domain"/>
    <property type="match status" value="1"/>
</dbReference>
<keyword evidence="13" id="KW-0732">Signal</keyword>
<evidence type="ECO:0000256" key="2">
    <source>
        <dbReference type="ARBA" id="ARBA00004644"/>
    </source>
</evidence>
<feature type="signal peptide" evidence="13">
    <location>
        <begin position="1"/>
        <end position="20"/>
    </location>
</feature>
<dbReference type="PANTHER" id="PTHR31937:SF2">
    <property type="entry name" value="TRANSMEMBRANE PROTEIN 163"/>
    <property type="match status" value="1"/>
</dbReference>
<feature type="chain" id="PRO_5035606405" description="Transmembrane protein 163" evidence="13">
    <location>
        <begin position="21"/>
        <end position="242"/>
    </location>
</feature>
<dbReference type="InterPro" id="IPR027469">
    <property type="entry name" value="Cation_efflux_TMD_sf"/>
</dbReference>
<feature type="compositionally biased region" description="Low complexity" evidence="11">
    <location>
        <begin position="221"/>
        <end position="235"/>
    </location>
</feature>
<protein>
    <recommendedName>
        <fullName evidence="17">Transmembrane protein 163</fullName>
    </recommendedName>
</protein>
<gene>
    <name evidence="14" type="ORF">EDS130_LOCUS28559</name>
    <name evidence="15" type="ORF">XAT740_LOCUS31252</name>
</gene>
<evidence type="ECO:0000256" key="8">
    <source>
        <dbReference type="ARBA" id="ARBA00023018"/>
    </source>
</evidence>
<evidence type="ECO:0000313" key="15">
    <source>
        <dbReference type="EMBL" id="CAF1346626.1"/>
    </source>
</evidence>
<organism evidence="15 16">
    <name type="scientific">Adineta ricciae</name>
    <name type="common">Rotifer</name>
    <dbReference type="NCBI Taxonomy" id="249248"/>
    <lineage>
        <taxon>Eukaryota</taxon>
        <taxon>Metazoa</taxon>
        <taxon>Spiralia</taxon>
        <taxon>Gnathifera</taxon>
        <taxon>Rotifera</taxon>
        <taxon>Eurotatoria</taxon>
        <taxon>Bdelloidea</taxon>
        <taxon>Adinetida</taxon>
        <taxon>Adinetidae</taxon>
        <taxon>Adineta</taxon>
    </lineage>
</organism>
<dbReference type="EMBL" id="CAJNOJ010000186">
    <property type="protein sequence ID" value="CAF1261869.1"/>
    <property type="molecule type" value="Genomic_DNA"/>
</dbReference>
<evidence type="ECO:0000256" key="13">
    <source>
        <dbReference type="SAM" id="SignalP"/>
    </source>
</evidence>
<feature type="transmembrane region" description="Helical" evidence="12">
    <location>
        <begin position="107"/>
        <end position="125"/>
    </location>
</feature>
<name>A0A815H2I8_ADIRI</name>
<evidence type="ECO:0000256" key="11">
    <source>
        <dbReference type="SAM" id="MobiDB-lite"/>
    </source>
</evidence>
<dbReference type="GO" id="GO:0008324">
    <property type="term" value="F:monoatomic cation transmembrane transporter activity"/>
    <property type="evidence" value="ECO:0007669"/>
    <property type="project" value="InterPro"/>
</dbReference>
<keyword evidence="8" id="KW-0770">Synapse</keyword>
<dbReference type="Proteomes" id="UP000663852">
    <property type="component" value="Unassembled WGS sequence"/>
</dbReference>
<keyword evidence="9 12" id="KW-0472">Membrane</keyword>
<feature type="region of interest" description="Disordered" evidence="11">
    <location>
        <begin position="209"/>
        <end position="242"/>
    </location>
</feature>
<accession>A0A815H2I8</accession>
<evidence type="ECO:0008006" key="17">
    <source>
        <dbReference type="Google" id="ProtNLM"/>
    </source>
</evidence>
<evidence type="ECO:0000313" key="16">
    <source>
        <dbReference type="Proteomes" id="UP000663828"/>
    </source>
</evidence>
<comment type="caution">
    <text evidence="15">The sequence shown here is derived from an EMBL/GenBank/DDBJ whole genome shotgun (WGS) entry which is preliminary data.</text>
</comment>
<dbReference type="EMBL" id="CAJNOR010002836">
    <property type="protein sequence ID" value="CAF1346626.1"/>
    <property type="molecule type" value="Genomic_DNA"/>
</dbReference>
<sequence length="242" mass="26285">MRRLALAISWISIAYNAAEGVVSTGVGVGVESKSLTVFGIQSIVEILSAALTIYRFRHELNNDFPANVVLERRSTLGIGILLVVLAIGTWAASITALVHHIKPTSSTPALIISVIMLIFSTLLWLPKPWIAAELNSSVMHGEACCSLACVYSNIILLSGFLIFKFWPNGWFIDSSVAILLGFSFGHDGWSMISWARSKDFNGNIHKPHSLSSTKNYPCPNTSKSSTYGSTTTDDSAMNNLHP</sequence>
<comment type="similarity">
    <text evidence="3">Belongs to the TMEM163 family.</text>
</comment>
<evidence type="ECO:0000256" key="7">
    <source>
        <dbReference type="ARBA" id="ARBA00022989"/>
    </source>
</evidence>
<feature type="compositionally biased region" description="Polar residues" evidence="11">
    <location>
        <begin position="209"/>
        <end position="220"/>
    </location>
</feature>
<evidence type="ECO:0000256" key="4">
    <source>
        <dbReference type="ARBA" id="ARBA00022692"/>
    </source>
</evidence>
<dbReference type="AlphaFoldDB" id="A0A815H2I8"/>
<reference evidence="15" key="1">
    <citation type="submission" date="2021-02" db="EMBL/GenBank/DDBJ databases">
        <authorList>
            <person name="Nowell W R."/>
        </authorList>
    </citation>
    <scope>NUCLEOTIDE SEQUENCE</scope>
</reference>
<evidence type="ECO:0000313" key="14">
    <source>
        <dbReference type="EMBL" id="CAF1261869.1"/>
    </source>
</evidence>
<evidence type="ECO:0000256" key="12">
    <source>
        <dbReference type="SAM" id="Phobius"/>
    </source>
</evidence>
<keyword evidence="10" id="KW-0968">Cytoplasmic vesicle</keyword>
<evidence type="ECO:0000256" key="10">
    <source>
        <dbReference type="ARBA" id="ARBA00023329"/>
    </source>
</evidence>
<evidence type="ECO:0000256" key="6">
    <source>
        <dbReference type="ARBA" id="ARBA00022833"/>
    </source>
</evidence>
<proteinExistence type="inferred from homology"/>
<feature type="transmembrane region" description="Helical" evidence="12">
    <location>
        <begin position="36"/>
        <end position="56"/>
    </location>
</feature>
<dbReference type="PANTHER" id="PTHR31937">
    <property type="entry name" value="TRANSMEMBRANE PROTEIN 163"/>
    <property type="match status" value="1"/>
</dbReference>
<dbReference type="InterPro" id="IPR026765">
    <property type="entry name" value="Tmem163"/>
</dbReference>
<keyword evidence="16" id="KW-1185">Reference proteome</keyword>
<feature type="transmembrane region" description="Helical" evidence="12">
    <location>
        <begin position="76"/>
        <end position="101"/>
    </location>
</feature>
<keyword evidence="7 12" id="KW-1133">Transmembrane helix</keyword>
<keyword evidence="4 12" id="KW-0812">Transmembrane</keyword>
<dbReference type="GO" id="GO:0030672">
    <property type="term" value="C:synaptic vesicle membrane"/>
    <property type="evidence" value="ECO:0007669"/>
    <property type="project" value="UniProtKB-SubCell"/>
</dbReference>
<feature type="transmembrane region" description="Helical" evidence="12">
    <location>
        <begin position="145"/>
        <end position="163"/>
    </location>
</feature>
<keyword evidence="6" id="KW-0862">Zinc</keyword>
<dbReference type="OrthoDB" id="5980560at2759"/>
<evidence type="ECO:0000256" key="3">
    <source>
        <dbReference type="ARBA" id="ARBA00008731"/>
    </source>
</evidence>
<evidence type="ECO:0000256" key="1">
    <source>
        <dbReference type="ARBA" id="ARBA00004146"/>
    </source>
</evidence>
<dbReference type="Proteomes" id="UP000663828">
    <property type="component" value="Unassembled WGS sequence"/>
</dbReference>
<dbReference type="GO" id="GO:0031901">
    <property type="term" value="C:early endosome membrane"/>
    <property type="evidence" value="ECO:0007669"/>
    <property type="project" value="UniProtKB-SubCell"/>
</dbReference>
<feature type="transmembrane region" description="Helical" evidence="12">
    <location>
        <begin position="169"/>
        <end position="189"/>
    </location>
</feature>
<dbReference type="SUPFAM" id="SSF161111">
    <property type="entry name" value="Cation efflux protein transmembrane domain-like"/>
    <property type="match status" value="1"/>
</dbReference>
<comment type="subcellular location">
    <subcellularLocation>
        <location evidence="2">Cytoplasmic vesicle</location>
        <location evidence="2">Secretory vesicle</location>
        <location evidence="2">Synaptic vesicle membrane</location>
        <topology evidence="2">Multi-pass membrane protein</topology>
    </subcellularLocation>
    <subcellularLocation>
        <location evidence="1">Early endosome membrane</location>
    </subcellularLocation>
</comment>
<evidence type="ECO:0000256" key="9">
    <source>
        <dbReference type="ARBA" id="ARBA00023136"/>
    </source>
</evidence>